<evidence type="ECO:0000256" key="4">
    <source>
        <dbReference type="ARBA" id="ARBA00022475"/>
    </source>
</evidence>
<comment type="catalytic activity">
    <reaction evidence="1">
        <text>ATP + protein L-histidine = ADP + protein N-phospho-L-histidine.</text>
        <dbReference type="EC" id="2.7.13.3"/>
    </reaction>
</comment>
<evidence type="ECO:0000256" key="6">
    <source>
        <dbReference type="ARBA" id="ARBA00022989"/>
    </source>
</evidence>
<evidence type="ECO:0000256" key="5">
    <source>
        <dbReference type="ARBA" id="ARBA00022692"/>
    </source>
</evidence>
<sequence>MLRFVRPRLVSLILVALIIGLLVYWQGYSAARVRNLIHLSDLAASATSTLNLGLGHVRNSLRLLYAVPDVRHWLGINEQADPAALTETLASMGRVDSNISQIRWLDADGYERVRVNISEGQSQVVPKEHLQLKRQRYYFTHTMQYPCGEVYLSPVDLNVENNTIVRPFQATLRASIRTCEQEGLLPGMLLLNVNLNDILDRVRAMTGQQINLSVMDQQGYWLVNTDPDKEWGFMRDQPSLTLAKQSPELWQHIVSEQNIKQLFSSFGQVVMPVTLSSATSTTHNVAANRLYVAASLTPAYQQKIHNELLLRAVGVSLLLLGTGVWLIRREWHSLQQERHLSSLIDQERQQLANSNQRLSAVLQQQQQLRDELVEKQKLSSLGMMVAGVAHEINTPAGGALMAISHLQQQRQQLQQAFDTQMTRSELQGFLTQSQEGLDLAEHNLSRIRQQVRSFKRLAVDRHSEEPVLFELTDVVTDLLNVMHSNLKQARVTVHSALDQPMTLFSLPGVISQVLQSLMENALAHAFRDLPRGQVQIDAQLHDEKWCSLSVTDNGHGIVPELIETLFEPFVTSGRQFGHSGLGLNLVRQWVYGVLDGKIEVHSEPGKGTRFTLMLPRILIPSSSADNEVAAKGQGKDRWA</sequence>
<dbReference type="SMART" id="SM00387">
    <property type="entry name" value="HATPase_c"/>
    <property type="match status" value="1"/>
</dbReference>
<dbReference type="PANTHER" id="PTHR43065">
    <property type="entry name" value="SENSOR HISTIDINE KINASE"/>
    <property type="match status" value="1"/>
</dbReference>
<organism evidence="9 10">
    <name type="scientific">Oceanisphaera marina</name>
    <dbReference type="NCBI Taxonomy" id="2017550"/>
    <lineage>
        <taxon>Bacteria</taxon>
        <taxon>Pseudomonadati</taxon>
        <taxon>Pseudomonadota</taxon>
        <taxon>Gammaproteobacteria</taxon>
        <taxon>Aeromonadales</taxon>
        <taxon>Aeromonadaceae</taxon>
        <taxon>Oceanisphaera</taxon>
    </lineage>
</organism>
<keyword evidence="6" id="KW-0472">Membrane</keyword>
<dbReference type="Gene3D" id="3.30.565.10">
    <property type="entry name" value="Histidine kinase-like ATPase, C-terminal domain"/>
    <property type="match status" value="1"/>
</dbReference>
<evidence type="ECO:0000256" key="7">
    <source>
        <dbReference type="SAM" id="Coils"/>
    </source>
</evidence>
<evidence type="ECO:0000256" key="1">
    <source>
        <dbReference type="ARBA" id="ARBA00000085"/>
    </source>
</evidence>
<dbReference type="Proteomes" id="UP000646152">
    <property type="component" value="Unassembled WGS sequence"/>
</dbReference>
<reference evidence="10" key="1">
    <citation type="journal article" date="2019" name="Int. J. Syst. Evol. Microbiol.">
        <title>The Global Catalogue of Microorganisms (GCM) 10K type strain sequencing project: providing services to taxonomists for standard genome sequencing and annotation.</title>
        <authorList>
            <consortium name="The Broad Institute Genomics Platform"/>
            <consortium name="The Broad Institute Genome Sequencing Center for Infectious Disease"/>
            <person name="Wu L."/>
            <person name="Ma J."/>
        </authorList>
    </citation>
    <scope>NUCLEOTIDE SEQUENCE [LARGE SCALE GENOMIC DNA]</scope>
    <source>
        <strain evidence="10">CGMCC 1.15923</strain>
    </source>
</reference>
<dbReference type="EC" id="2.7.13.3" evidence="3"/>
<gene>
    <name evidence="9" type="ORF">GCM10011502_21290</name>
</gene>
<keyword evidence="6" id="KW-1133">Transmembrane helix</keyword>
<dbReference type="PROSITE" id="PS50109">
    <property type="entry name" value="HIS_KIN"/>
    <property type="match status" value="1"/>
</dbReference>
<dbReference type="SUPFAM" id="SSF55874">
    <property type="entry name" value="ATPase domain of HSP90 chaperone/DNA topoisomerase II/histidine kinase"/>
    <property type="match status" value="1"/>
</dbReference>
<feature type="coiled-coil region" evidence="7">
    <location>
        <begin position="344"/>
        <end position="375"/>
    </location>
</feature>
<dbReference type="InterPro" id="IPR029151">
    <property type="entry name" value="Sensor-like_sf"/>
</dbReference>
<dbReference type="InterPro" id="IPR036890">
    <property type="entry name" value="HATPase_C_sf"/>
</dbReference>
<dbReference type="RefSeq" id="WP_188630109.1">
    <property type="nucleotide sequence ID" value="NZ_BMKE01000017.1"/>
</dbReference>
<keyword evidence="4" id="KW-1003">Cell membrane</keyword>
<accession>A0ABQ1IN25</accession>
<dbReference type="Pfam" id="PF21623">
    <property type="entry name" value="HK_sensor_dom_bact"/>
    <property type="match status" value="1"/>
</dbReference>
<evidence type="ECO:0000256" key="3">
    <source>
        <dbReference type="ARBA" id="ARBA00012438"/>
    </source>
</evidence>
<dbReference type="EMBL" id="BMKE01000017">
    <property type="protein sequence ID" value="GGB47695.1"/>
    <property type="molecule type" value="Genomic_DNA"/>
</dbReference>
<keyword evidence="7" id="KW-0175">Coiled coil</keyword>
<dbReference type="SUPFAM" id="SSF103190">
    <property type="entry name" value="Sensory domain-like"/>
    <property type="match status" value="2"/>
</dbReference>
<dbReference type="InterPro" id="IPR048760">
    <property type="entry name" value="VP0354-like_sensor_dom"/>
</dbReference>
<proteinExistence type="predicted"/>
<dbReference type="Gene3D" id="1.10.287.130">
    <property type="match status" value="1"/>
</dbReference>
<dbReference type="InterPro" id="IPR003594">
    <property type="entry name" value="HATPase_dom"/>
</dbReference>
<dbReference type="InterPro" id="IPR004358">
    <property type="entry name" value="Sig_transdc_His_kin-like_C"/>
</dbReference>
<evidence type="ECO:0000256" key="2">
    <source>
        <dbReference type="ARBA" id="ARBA00004651"/>
    </source>
</evidence>
<feature type="domain" description="Histidine kinase" evidence="8">
    <location>
        <begin position="387"/>
        <end position="618"/>
    </location>
</feature>
<dbReference type="Pfam" id="PF02518">
    <property type="entry name" value="HATPase_c"/>
    <property type="match status" value="1"/>
</dbReference>
<name>A0ABQ1IN25_9GAMM</name>
<dbReference type="PRINTS" id="PR00344">
    <property type="entry name" value="BCTRLSENSOR"/>
</dbReference>
<dbReference type="InterPro" id="IPR005467">
    <property type="entry name" value="His_kinase_dom"/>
</dbReference>
<evidence type="ECO:0000313" key="10">
    <source>
        <dbReference type="Proteomes" id="UP000646152"/>
    </source>
</evidence>
<keyword evidence="10" id="KW-1185">Reference proteome</keyword>
<evidence type="ECO:0000313" key="9">
    <source>
        <dbReference type="EMBL" id="GGB47695.1"/>
    </source>
</evidence>
<comment type="caution">
    <text evidence="9">The sequence shown here is derived from an EMBL/GenBank/DDBJ whole genome shotgun (WGS) entry which is preliminary data.</text>
</comment>
<comment type="subcellular location">
    <subcellularLocation>
        <location evidence="2">Cell membrane</location>
        <topology evidence="2">Multi-pass membrane protein</topology>
    </subcellularLocation>
</comment>
<dbReference type="Gene3D" id="3.30.450.20">
    <property type="entry name" value="PAS domain"/>
    <property type="match status" value="2"/>
</dbReference>
<evidence type="ECO:0000259" key="8">
    <source>
        <dbReference type="PROSITE" id="PS50109"/>
    </source>
</evidence>
<protein>
    <recommendedName>
        <fullName evidence="3">histidine kinase</fullName>
        <ecNumber evidence="3">2.7.13.3</ecNumber>
    </recommendedName>
</protein>
<keyword evidence="5" id="KW-0812">Transmembrane</keyword>